<evidence type="ECO:0000256" key="1">
    <source>
        <dbReference type="SAM" id="MobiDB-lite"/>
    </source>
</evidence>
<organism evidence="2 3">
    <name type="scientific">Paraconiothyrium brasiliense</name>
    <dbReference type="NCBI Taxonomy" id="300254"/>
    <lineage>
        <taxon>Eukaryota</taxon>
        <taxon>Fungi</taxon>
        <taxon>Dikarya</taxon>
        <taxon>Ascomycota</taxon>
        <taxon>Pezizomycotina</taxon>
        <taxon>Dothideomycetes</taxon>
        <taxon>Pleosporomycetidae</taxon>
        <taxon>Pleosporales</taxon>
        <taxon>Massarineae</taxon>
        <taxon>Didymosphaeriaceae</taxon>
        <taxon>Paraconiothyrium</taxon>
    </lineage>
</organism>
<gene>
    <name evidence="2" type="ORF">SLS60_004713</name>
</gene>
<feature type="region of interest" description="Disordered" evidence="1">
    <location>
        <begin position="1"/>
        <end position="53"/>
    </location>
</feature>
<dbReference type="Proteomes" id="UP001521785">
    <property type="component" value="Unassembled WGS sequence"/>
</dbReference>
<proteinExistence type="predicted"/>
<keyword evidence="3" id="KW-1185">Reference proteome</keyword>
<comment type="caution">
    <text evidence="2">The sequence shown here is derived from an EMBL/GenBank/DDBJ whole genome shotgun (WGS) entry which is preliminary data.</text>
</comment>
<dbReference type="EMBL" id="JAKJXO020000005">
    <property type="protein sequence ID" value="KAL1605169.1"/>
    <property type="molecule type" value="Genomic_DNA"/>
</dbReference>
<reference evidence="2 3" key="1">
    <citation type="submission" date="2024-02" db="EMBL/GenBank/DDBJ databases">
        <title>De novo assembly and annotation of 12 fungi associated with fruit tree decline syndrome in Ontario, Canada.</title>
        <authorList>
            <person name="Sulman M."/>
            <person name="Ellouze W."/>
            <person name="Ilyukhin E."/>
        </authorList>
    </citation>
    <scope>NUCLEOTIDE SEQUENCE [LARGE SCALE GENOMIC DNA]</scope>
    <source>
        <strain evidence="2 3">M42-189</strain>
    </source>
</reference>
<name>A0ABR3RL52_9PLEO</name>
<evidence type="ECO:0000313" key="2">
    <source>
        <dbReference type="EMBL" id="KAL1605169.1"/>
    </source>
</evidence>
<sequence length="258" mass="28598">MGLPEKSESGPRTPSETLDAPPAYTPQPPPSASTADNQMNDERNPATIPSTMGPKKMYTTYHIYLEQNYMRRVKVVLVKHLNSDSPSHVIEYPDGEHAAQMVMYAGDKTDGEAIATASFAKDFGSSRLELSDGRVASISVVPRSDKSQKVRLFRLDISNSVSSSPMASSHPNTMFREMGSRNHGASSSGFGNLEFMDEDRKVYAVLLTGWHKSMKKMGRLHWLVEPRKELVEMGLGSLMAIWKKAERDVRSGHVGLRV</sequence>
<evidence type="ECO:0000313" key="3">
    <source>
        <dbReference type="Proteomes" id="UP001521785"/>
    </source>
</evidence>
<protein>
    <recommendedName>
        <fullName evidence="4">Tubby C-terminal-like domain-containing protein</fullName>
    </recommendedName>
</protein>
<accession>A0ABR3RL52</accession>
<evidence type="ECO:0008006" key="4">
    <source>
        <dbReference type="Google" id="ProtNLM"/>
    </source>
</evidence>